<dbReference type="PANTHER" id="PTHR10192:SF5">
    <property type="entry name" value="GEPHYRIN"/>
    <property type="match status" value="1"/>
</dbReference>
<evidence type="ECO:0000313" key="10">
    <source>
        <dbReference type="Proteomes" id="UP000224740"/>
    </source>
</evidence>
<dbReference type="SUPFAM" id="SSF53218">
    <property type="entry name" value="Molybdenum cofactor biosynthesis proteins"/>
    <property type="match status" value="1"/>
</dbReference>
<keyword evidence="6 8" id="KW-0808">Transferase</keyword>
<dbReference type="RefSeq" id="WP_099311952.1">
    <property type="nucleotide sequence ID" value="NZ_CP032101.1"/>
</dbReference>
<evidence type="ECO:0000313" key="9">
    <source>
        <dbReference type="EMBL" id="PHO14523.1"/>
    </source>
</evidence>
<dbReference type="GO" id="GO:0006777">
    <property type="term" value="P:Mo-molybdopterin cofactor biosynthetic process"/>
    <property type="evidence" value="ECO:0007669"/>
    <property type="project" value="UniProtKB-UniRule"/>
</dbReference>
<dbReference type="EMBL" id="NXAO01000053">
    <property type="protein sequence ID" value="PHO14523.1"/>
    <property type="molecule type" value="Genomic_DNA"/>
</dbReference>
<evidence type="ECO:0000256" key="6">
    <source>
        <dbReference type="RuleBase" id="RU365090"/>
    </source>
</evidence>
<dbReference type="InterPro" id="IPR005110">
    <property type="entry name" value="MoeA_linker/N"/>
</dbReference>
<evidence type="ECO:0000259" key="7">
    <source>
        <dbReference type="SMART" id="SM00852"/>
    </source>
</evidence>
<evidence type="ECO:0000256" key="1">
    <source>
        <dbReference type="ARBA" id="ARBA00002901"/>
    </source>
</evidence>
<evidence type="ECO:0000313" key="8">
    <source>
        <dbReference type="EMBL" id="AXX86155.1"/>
    </source>
</evidence>
<evidence type="ECO:0000256" key="2">
    <source>
        <dbReference type="ARBA" id="ARBA00005046"/>
    </source>
</evidence>
<evidence type="ECO:0000256" key="5">
    <source>
        <dbReference type="ARBA" id="ARBA00047317"/>
    </source>
</evidence>
<dbReference type="Proteomes" id="UP000224740">
    <property type="component" value="Unassembled WGS sequence"/>
</dbReference>
<reference evidence="9" key="2">
    <citation type="submission" date="2017-09" db="EMBL/GenBank/DDBJ databases">
        <authorList>
            <person name="Perez-Cataluna A."/>
            <person name="Figueras M.J."/>
            <person name="Salas-Masso N."/>
        </authorList>
    </citation>
    <scope>NUCLEOTIDE SEQUENCE</scope>
    <source>
        <strain evidence="9">CECT 7727</strain>
    </source>
</reference>
<dbReference type="EMBL" id="CP032101">
    <property type="protein sequence ID" value="AXX86155.1"/>
    <property type="molecule type" value="Genomic_DNA"/>
</dbReference>
<organism evidence="8 11">
    <name type="scientific">Malaciobacter marinus</name>
    <dbReference type="NCBI Taxonomy" id="505249"/>
    <lineage>
        <taxon>Bacteria</taxon>
        <taxon>Pseudomonadati</taxon>
        <taxon>Campylobacterota</taxon>
        <taxon>Epsilonproteobacteria</taxon>
        <taxon>Campylobacterales</taxon>
        <taxon>Arcobacteraceae</taxon>
        <taxon>Malaciobacter</taxon>
    </lineage>
</organism>
<dbReference type="InterPro" id="IPR001453">
    <property type="entry name" value="MoaB/Mog_dom"/>
</dbReference>
<dbReference type="InterPro" id="IPR036688">
    <property type="entry name" value="MoeA_C_domain_IV_sf"/>
</dbReference>
<feature type="domain" description="MoaB/Mog" evidence="7">
    <location>
        <begin position="173"/>
        <end position="310"/>
    </location>
</feature>
<dbReference type="InterPro" id="IPR005111">
    <property type="entry name" value="MoeA_C_domain_IV"/>
</dbReference>
<dbReference type="PANTHER" id="PTHR10192">
    <property type="entry name" value="MOLYBDOPTERIN BIOSYNTHESIS PROTEIN"/>
    <property type="match status" value="1"/>
</dbReference>
<dbReference type="EC" id="2.10.1.1" evidence="6"/>
<keyword evidence="6" id="KW-0460">Magnesium</keyword>
<dbReference type="CDD" id="cd00887">
    <property type="entry name" value="MoeA"/>
    <property type="match status" value="1"/>
</dbReference>
<dbReference type="Gene3D" id="2.40.340.10">
    <property type="entry name" value="MoeA, C-terminal, domain IV"/>
    <property type="match status" value="1"/>
</dbReference>
<dbReference type="AlphaFoldDB" id="A0A347THS7"/>
<dbReference type="InterPro" id="IPR036135">
    <property type="entry name" value="MoeA_linker/N_sf"/>
</dbReference>
<reference evidence="8 11" key="3">
    <citation type="submission" date="2018-08" db="EMBL/GenBank/DDBJ databases">
        <title>Complete genome of the Arcobacter marinus type strain JCM 15502.</title>
        <authorList>
            <person name="Miller W.G."/>
            <person name="Yee E."/>
            <person name="Huynh S."/>
            <person name="Parker C.T."/>
        </authorList>
    </citation>
    <scope>NUCLEOTIDE SEQUENCE [LARGE SCALE GENOMIC DNA]</scope>
    <source>
        <strain evidence="8 11">JCM 15502</strain>
    </source>
</reference>
<evidence type="ECO:0000256" key="3">
    <source>
        <dbReference type="ARBA" id="ARBA00010763"/>
    </source>
</evidence>
<dbReference type="SUPFAM" id="SSF63882">
    <property type="entry name" value="MoeA N-terminal region -like"/>
    <property type="match status" value="1"/>
</dbReference>
<keyword evidence="10" id="KW-1185">Reference proteome</keyword>
<protein>
    <recommendedName>
        <fullName evidence="6">Molybdopterin molybdenumtransferase</fullName>
        <ecNumber evidence="6">2.10.1.1</ecNumber>
    </recommendedName>
</protein>
<comment type="similarity">
    <text evidence="3 6">Belongs to the MoeA family.</text>
</comment>
<dbReference type="InterPro" id="IPR036425">
    <property type="entry name" value="MoaB/Mog-like_dom_sf"/>
</dbReference>
<comment type="pathway">
    <text evidence="2 6">Cofactor biosynthesis; molybdopterin biosynthesis.</text>
</comment>
<keyword evidence="6" id="KW-0500">Molybdenum</keyword>
<dbReference type="SMART" id="SM00852">
    <property type="entry name" value="MoCF_biosynth"/>
    <property type="match status" value="1"/>
</dbReference>
<dbReference type="SUPFAM" id="SSF63867">
    <property type="entry name" value="MoeA C-terminal domain-like"/>
    <property type="match status" value="1"/>
</dbReference>
<comment type="function">
    <text evidence="1 6">Catalyzes the insertion of molybdate into adenylated molybdopterin with the concomitant release of AMP.</text>
</comment>
<dbReference type="FunFam" id="2.170.190.11:FF:000001">
    <property type="entry name" value="Molybdopterin molybdenumtransferase"/>
    <property type="match status" value="1"/>
</dbReference>
<dbReference type="NCBIfam" id="TIGR00177">
    <property type="entry name" value="molyb_syn"/>
    <property type="match status" value="1"/>
</dbReference>
<evidence type="ECO:0000313" key="11">
    <source>
        <dbReference type="Proteomes" id="UP000264693"/>
    </source>
</evidence>
<dbReference type="Gene3D" id="3.40.980.10">
    <property type="entry name" value="MoaB/Mog-like domain"/>
    <property type="match status" value="1"/>
</dbReference>
<dbReference type="Pfam" id="PF03454">
    <property type="entry name" value="MoeA_C"/>
    <property type="match status" value="1"/>
</dbReference>
<dbReference type="GO" id="GO:0046872">
    <property type="term" value="F:metal ion binding"/>
    <property type="evidence" value="ECO:0007669"/>
    <property type="project" value="UniProtKB-UniRule"/>
</dbReference>
<dbReference type="Pfam" id="PF00994">
    <property type="entry name" value="MoCF_biosynth"/>
    <property type="match status" value="1"/>
</dbReference>
<gene>
    <name evidence="8" type="primary">moeA1</name>
    <name evidence="8" type="ORF">AMRN_0386</name>
    <name evidence="9" type="ORF">CPH92_11410</name>
</gene>
<keyword evidence="4 6" id="KW-0501">Molybdenum cofactor biosynthesis</keyword>
<dbReference type="Pfam" id="PF03453">
    <property type="entry name" value="MoeA_N"/>
    <property type="match status" value="1"/>
</dbReference>
<dbReference type="KEGG" id="amar:AMRN_0386"/>
<dbReference type="Proteomes" id="UP000264693">
    <property type="component" value="Chromosome"/>
</dbReference>
<dbReference type="InterPro" id="IPR038987">
    <property type="entry name" value="MoeA-like"/>
</dbReference>
<dbReference type="GO" id="GO:0005829">
    <property type="term" value="C:cytosol"/>
    <property type="evidence" value="ECO:0007669"/>
    <property type="project" value="TreeGrafter"/>
</dbReference>
<accession>A0A347THS7</accession>
<keyword evidence="6" id="KW-0479">Metal-binding</keyword>
<sequence length="404" mass="45670">MALNVKEALSIIENLQINLNYEIIPIEKSINRVCTDDIFAQYALPKFDNSAMDGYAIRYEDKNNELEIIDTIFAGDNKDTELKPNTCVKIMTGARVPKNTTAIIPKEETKEKNNKIEITKNVKEFQHIRYVGEDIDLHEHLIKKGSRLNFAKITLLSSQGISHIKVYKKPKIAVFASGEELKLHYEKIEDYQIYNSNTPTFLARAIELGCEVTFMGQAKDSVESIKELIENSLEADLIITSGGVSVGDADFTKEAFNTLDFKTIIDGIYIKPGKPTIFGKIKDTYILNLPGNPLASALIFEVFGKLIVQKLRGSRNIFHNYIIGKMSEPLKNKKRTTVIPGDFDGEYFTPSKKRAPGMVNVLSNANSMIVVDENNDELLENDEVKILPINWKFFTDIKKDFITK</sequence>
<proteinExistence type="inferred from homology"/>
<comment type="cofactor">
    <cofactor evidence="6">
        <name>Mg(2+)</name>
        <dbReference type="ChEBI" id="CHEBI:18420"/>
    </cofactor>
</comment>
<name>A0A347THS7_9BACT</name>
<evidence type="ECO:0000256" key="4">
    <source>
        <dbReference type="ARBA" id="ARBA00023150"/>
    </source>
</evidence>
<dbReference type="Gene3D" id="2.170.190.11">
    <property type="entry name" value="Molybdopterin biosynthesis moea protein, domain 3"/>
    <property type="match status" value="1"/>
</dbReference>
<comment type="catalytic activity">
    <reaction evidence="5">
        <text>adenylyl-molybdopterin + molybdate = Mo-molybdopterin + AMP + H(+)</text>
        <dbReference type="Rhea" id="RHEA:35047"/>
        <dbReference type="ChEBI" id="CHEBI:15378"/>
        <dbReference type="ChEBI" id="CHEBI:36264"/>
        <dbReference type="ChEBI" id="CHEBI:62727"/>
        <dbReference type="ChEBI" id="CHEBI:71302"/>
        <dbReference type="ChEBI" id="CHEBI:456215"/>
        <dbReference type="EC" id="2.10.1.1"/>
    </reaction>
</comment>
<dbReference type="UniPathway" id="UPA00344"/>
<dbReference type="GO" id="GO:0061599">
    <property type="term" value="F:molybdopterin molybdotransferase activity"/>
    <property type="evidence" value="ECO:0007669"/>
    <property type="project" value="UniProtKB-UniRule"/>
</dbReference>
<dbReference type="Gene3D" id="3.90.105.10">
    <property type="entry name" value="Molybdopterin biosynthesis moea protein, domain 2"/>
    <property type="match status" value="1"/>
</dbReference>
<reference evidence="10" key="1">
    <citation type="submission" date="2017-09" db="EMBL/GenBank/DDBJ databases">
        <title>Arcobacter canalis sp. nov., a new species isolated from a water canal contaminated with urban sewage.</title>
        <authorList>
            <person name="Perez-Cataluna A."/>
            <person name="Salas-Masso N."/>
            <person name="Figueras M.J."/>
        </authorList>
    </citation>
    <scope>NUCLEOTIDE SEQUENCE [LARGE SCALE GENOMIC DNA]</scope>
    <source>
        <strain evidence="10">CECT 7727</strain>
    </source>
</reference>